<accession>A0A1Y1I9H0</accession>
<dbReference type="AlphaFoldDB" id="A0A1Y1I9H0"/>
<dbReference type="STRING" id="105231.A0A1Y1I9H0"/>
<dbReference type="EMBL" id="DF237152">
    <property type="protein sequence ID" value="GAQ84728.1"/>
    <property type="molecule type" value="Genomic_DNA"/>
</dbReference>
<dbReference type="PANTHER" id="PTHR31252:SF11">
    <property type="entry name" value="DUF4419 DOMAIN-CONTAINING PROTEIN"/>
    <property type="match status" value="1"/>
</dbReference>
<sequence length="280" mass="31809">MKRRFLAFELNCFWYWDATLLEWPKCVQLFQTGLESRVKGDTSKVLVNDFSTTDLVSQTASQIVVMDSMKHYFRYIVLLGMAWDSVVESCGIPSVTLHGTLEDWSRLVEKARALRALSIGLDWWLDKLDPVLEQLMATYRGNVDHDWWSQVLSTSGYRSGPSPDYITGWVCAFFPYDEEKGKTFPRKNIFEDNPPKGLVECPFIIRDARVRPPVETDNLLVAGSCGVSVTEDGRGVTPCIGWLVKKDPNARKGKESKNKKRGPEENPVVNRPKTRSSPKV</sequence>
<dbReference type="PANTHER" id="PTHR31252">
    <property type="entry name" value="DUF4419 DOMAIN-CONTAINING PROTEIN"/>
    <property type="match status" value="1"/>
</dbReference>
<reference evidence="2 3" key="1">
    <citation type="journal article" date="2014" name="Nat. Commun.">
        <title>Klebsormidium flaccidum genome reveals primary factors for plant terrestrial adaptation.</title>
        <authorList>
            <person name="Hori K."/>
            <person name="Maruyama F."/>
            <person name="Fujisawa T."/>
            <person name="Togashi T."/>
            <person name="Yamamoto N."/>
            <person name="Seo M."/>
            <person name="Sato S."/>
            <person name="Yamada T."/>
            <person name="Mori H."/>
            <person name="Tajima N."/>
            <person name="Moriyama T."/>
            <person name="Ikeuchi M."/>
            <person name="Watanabe M."/>
            <person name="Wada H."/>
            <person name="Kobayashi K."/>
            <person name="Saito M."/>
            <person name="Masuda T."/>
            <person name="Sasaki-Sekimoto Y."/>
            <person name="Mashiguchi K."/>
            <person name="Awai K."/>
            <person name="Shimojima M."/>
            <person name="Masuda S."/>
            <person name="Iwai M."/>
            <person name="Nobusawa T."/>
            <person name="Narise T."/>
            <person name="Kondo S."/>
            <person name="Saito H."/>
            <person name="Sato R."/>
            <person name="Murakawa M."/>
            <person name="Ihara Y."/>
            <person name="Oshima-Yamada Y."/>
            <person name="Ohtaka K."/>
            <person name="Satoh M."/>
            <person name="Sonobe K."/>
            <person name="Ishii M."/>
            <person name="Ohtani R."/>
            <person name="Kanamori-Sato M."/>
            <person name="Honoki R."/>
            <person name="Miyazaki D."/>
            <person name="Mochizuki H."/>
            <person name="Umetsu J."/>
            <person name="Higashi K."/>
            <person name="Shibata D."/>
            <person name="Kamiya Y."/>
            <person name="Sato N."/>
            <person name="Nakamura Y."/>
            <person name="Tabata S."/>
            <person name="Ida S."/>
            <person name="Kurokawa K."/>
            <person name="Ohta H."/>
        </authorList>
    </citation>
    <scope>NUCLEOTIDE SEQUENCE [LARGE SCALE GENOMIC DNA]</scope>
    <source>
        <strain evidence="2 3">NIES-2285</strain>
    </source>
</reference>
<proteinExistence type="predicted"/>
<evidence type="ECO:0000256" key="1">
    <source>
        <dbReference type="SAM" id="MobiDB-lite"/>
    </source>
</evidence>
<feature type="compositionally biased region" description="Basic and acidic residues" evidence="1">
    <location>
        <begin position="247"/>
        <end position="264"/>
    </location>
</feature>
<dbReference type="Proteomes" id="UP000054558">
    <property type="component" value="Unassembled WGS sequence"/>
</dbReference>
<gene>
    <name evidence="2" type="ORF">KFL_002030110</name>
</gene>
<organism evidence="2 3">
    <name type="scientific">Klebsormidium nitens</name>
    <name type="common">Green alga</name>
    <name type="synonym">Ulothrix nitens</name>
    <dbReference type="NCBI Taxonomy" id="105231"/>
    <lineage>
        <taxon>Eukaryota</taxon>
        <taxon>Viridiplantae</taxon>
        <taxon>Streptophyta</taxon>
        <taxon>Klebsormidiophyceae</taxon>
        <taxon>Klebsormidiales</taxon>
        <taxon>Klebsormidiaceae</taxon>
        <taxon>Klebsormidium</taxon>
    </lineage>
</organism>
<dbReference type="InterPro" id="IPR025533">
    <property type="entry name" value="DUF4419"/>
</dbReference>
<keyword evidence="3" id="KW-1185">Reference proteome</keyword>
<dbReference type="Pfam" id="PF14388">
    <property type="entry name" value="DUF4419"/>
    <property type="match status" value="1"/>
</dbReference>
<name>A0A1Y1I9H0_KLENI</name>
<feature type="region of interest" description="Disordered" evidence="1">
    <location>
        <begin position="247"/>
        <end position="280"/>
    </location>
</feature>
<protein>
    <submittedName>
        <fullName evidence="2">Uncharacterized protein</fullName>
    </submittedName>
</protein>
<dbReference type="OrthoDB" id="9978173at2759"/>
<evidence type="ECO:0000313" key="3">
    <source>
        <dbReference type="Proteomes" id="UP000054558"/>
    </source>
</evidence>
<evidence type="ECO:0000313" key="2">
    <source>
        <dbReference type="EMBL" id="GAQ84728.1"/>
    </source>
</evidence>